<evidence type="ECO:0000256" key="2">
    <source>
        <dbReference type="ARBA" id="ARBA00010798"/>
    </source>
</evidence>
<proteinExistence type="inferred from homology"/>
<name>A0A6L2PIU0_COPFO</name>
<reference evidence="6" key="1">
    <citation type="submission" date="2020-01" db="EMBL/GenBank/DDBJ databases">
        <title>Draft genome sequence of the Termite Coptotermes fromosanus.</title>
        <authorList>
            <person name="Itakura S."/>
            <person name="Yosikawa Y."/>
            <person name="Umezawa K."/>
        </authorList>
    </citation>
    <scope>NUCLEOTIDE SEQUENCE [LARGE SCALE GENOMIC DNA]</scope>
</reference>
<keyword evidence="6" id="KW-1185">Reference proteome</keyword>
<gene>
    <name evidence="5" type="ORF">Cfor_02828</name>
</gene>
<accession>A0A6L2PIU0</accession>
<dbReference type="SUPFAM" id="SSF50156">
    <property type="entry name" value="PDZ domain-like"/>
    <property type="match status" value="1"/>
</dbReference>
<dbReference type="EMBL" id="BLKM01000188">
    <property type="protein sequence ID" value="GFG29977.1"/>
    <property type="molecule type" value="Genomic_DNA"/>
</dbReference>
<comment type="similarity">
    <text evidence="2">Belongs to the syntrophin family.</text>
</comment>
<feature type="non-terminal residue" evidence="5">
    <location>
        <position position="53"/>
    </location>
</feature>
<dbReference type="Proteomes" id="UP000502823">
    <property type="component" value="Unassembled WGS sequence"/>
</dbReference>
<evidence type="ECO:0000313" key="6">
    <source>
        <dbReference type="Proteomes" id="UP000502823"/>
    </source>
</evidence>
<dbReference type="InterPro" id="IPR001478">
    <property type="entry name" value="PDZ"/>
</dbReference>
<feature type="non-terminal residue" evidence="5">
    <location>
        <position position="1"/>
    </location>
</feature>
<comment type="caution">
    <text evidence="5">The sequence shown here is derived from an EMBL/GenBank/DDBJ whole genome shotgun (WGS) entry which is preliminary data.</text>
</comment>
<organism evidence="5 6">
    <name type="scientific">Coptotermes formosanus</name>
    <name type="common">Formosan subterranean termite</name>
    <dbReference type="NCBI Taxonomy" id="36987"/>
    <lineage>
        <taxon>Eukaryota</taxon>
        <taxon>Metazoa</taxon>
        <taxon>Ecdysozoa</taxon>
        <taxon>Arthropoda</taxon>
        <taxon>Hexapoda</taxon>
        <taxon>Insecta</taxon>
        <taxon>Pterygota</taxon>
        <taxon>Neoptera</taxon>
        <taxon>Polyneoptera</taxon>
        <taxon>Dictyoptera</taxon>
        <taxon>Blattodea</taxon>
        <taxon>Blattoidea</taxon>
        <taxon>Termitoidae</taxon>
        <taxon>Rhinotermitidae</taxon>
        <taxon>Coptotermes</taxon>
    </lineage>
</organism>
<evidence type="ECO:0000256" key="3">
    <source>
        <dbReference type="ARBA" id="ARBA00023212"/>
    </source>
</evidence>
<keyword evidence="3" id="KW-0963">Cytoplasm</keyword>
<feature type="domain" description="PDZ" evidence="4">
    <location>
        <begin position="3"/>
        <end position="53"/>
    </location>
</feature>
<dbReference type="GO" id="GO:0016010">
    <property type="term" value="C:dystrophin-associated glycoprotein complex"/>
    <property type="evidence" value="ECO:0007669"/>
    <property type="project" value="TreeGrafter"/>
</dbReference>
<evidence type="ECO:0000259" key="4">
    <source>
        <dbReference type="PROSITE" id="PS50106"/>
    </source>
</evidence>
<dbReference type="Pfam" id="PF00595">
    <property type="entry name" value="PDZ"/>
    <property type="match status" value="1"/>
</dbReference>
<evidence type="ECO:0000256" key="1">
    <source>
        <dbReference type="ARBA" id="ARBA00004245"/>
    </source>
</evidence>
<dbReference type="PANTHER" id="PTHR10554">
    <property type="entry name" value="SYNTROPHIN"/>
    <property type="match status" value="1"/>
</dbReference>
<dbReference type="InterPro" id="IPR015482">
    <property type="entry name" value="Syntrophin"/>
</dbReference>
<dbReference type="GO" id="GO:0005198">
    <property type="term" value="F:structural molecule activity"/>
    <property type="evidence" value="ECO:0007669"/>
    <property type="project" value="InterPro"/>
</dbReference>
<evidence type="ECO:0000313" key="5">
    <source>
        <dbReference type="EMBL" id="GFG29977.1"/>
    </source>
</evidence>
<dbReference type="OrthoDB" id="9975356at2759"/>
<dbReference type="InParanoid" id="A0A6L2PIU0"/>
<sequence>ERIVSVTRQKEGGLGLSIKGGAEHKLPILISRIFKDQAADRTGELFVGDAIIK</sequence>
<protein>
    <recommendedName>
        <fullName evidence="4">PDZ domain-containing protein</fullName>
    </recommendedName>
</protein>
<keyword evidence="3" id="KW-0206">Cytoskeleton</keyword>
<dbReference type="InterPro" id="IPR036034">
    <property type="entry name" value="PDZ_sf"/>
</dbReference>
<dbReference type="Gene3D" id="2.30.42.10">
    <property type="match status" value="1"/>
</dbReference>
<comment type="subcellular location">
    <subcellularLocation>
        <location evidence="1">Cytoplasm</location>
        <location evidence="1">Cytoskeleton</location>
    </subcellularLocation>
</comment>
<dbReference type="AlphaFoldDB" id="A0A6L2PIU0"/>
<dbReference type="GO" id="GO:0005856">
    <property type="term" value="C:cytoskeleton"/>
    <property type="evidence" value="ECO:0007669"/>
    <property type="project" value="UniProtKB-SubCell"/>
</dbReference>
<dbReference type="PANTHER" id="PTHR10554:SF1">
    <property type="entry name" value="FI16515P1"/>
    <property type="match status" value="1"/>
</dbReference>
<dbReference type="PROSITE" id="PS50106">
    <property type="entry name" value="PDZ"/>
    <property type="match status" value="1"/>
</dbReference>